<accession>A0AAW5KML6</accession>
<protein>
    <recommendedName>
        <fullName evidence="4">Secreted protein</fullName>
    </recommendedName>
</protein>
<reference evidence="2" key="1">
    <citation type="submission" date="2022-06" db="EMBL/GenBank/DDBJ databases">
        <title>Isolation of gut microbiota from human fecal samples.</title>
        <authorList>
            <person name="Pamer E.G."/>
            <person name="Barat B."/>
            <person name="Waligurski E."/>
            <person name="Medina S."/>
            <person name="Paddock L."/>
            <person name="Mostad J."/>
        </authorList>
    </citation>
    <scope>NUCLEOTIDE SEQUENCE</scope>
    <source>
        <strain evidence="2">DFI.5.57</strain>
    </source>
</reference>
<organism evidence="2 3">
    <name type="scientific">Ruminococcus bicirculans</name>
    <name type="common">ex Wegman et al. 2014</name>
    <dbReference type="NCBI Taxonomy" id="1160721"/>
    <lineage>
        <taxon>Bacteria</taxon>
        <taxon>Bacillati</taxon>
        <taxon>Bacillota</taxon>
        <taxon>Clostridia</taxon>
        <taxon>Eubacteriales</taxon>
        <taxon>Oscillospiraceae</taxon>
        <taxon>Ruminococcus</taxon>
    </lineage>
</organism>
<evidence type="ECO:0000313" key="3">
    <source>
        <dbReference type="Proteomes" id="UP001206236"/>
    </source>
</evidence>
<evidence type="ECO:0008006" key="4">
    <source>
        <dbReference type="Google" id="ProtNLM"/>
    </source>
</evidence>
<gene>
    <name evidence="2" type="ORF">NE632_11085</name>
</gene>
<dbReference type="EMBL" id="JANGCN010000028">
    <property type="protein sequence ID" value="MCQ5153845.1"/>
    <property type="molecule type" value="Genomic_DNA"/>
</dbReference>
<dbReference type="AlphaFoldDB" id="A0AAW5KML6"/>
<dbReference type="Proteomes" id="UP001206236">
    <property type="component" value="Unassembled WGS sequence"/>
</dbReference>
<feature type="signal peptide" evidence="1">
    <location>
        <begin position="1"/>
        <end position="22"/>
    </location>
</feature>
<dbReference type="RefSeq" id="WP_117928530.1">
    <property type="nucleotide sequence ID" value="NZ_DAWBEB010000019.1"/>
</dbReference>
<name>A0AAW5KML6_9FIRM</name>
<sequence>MMKKICILVVAVCMVLSACSNKTNNVKFSEFNSEYVPVNEITDTYSKALKLEYAHFTIRDSVRIADVSSVSRTLYKPSDGFLFNKEQRFIDYLNGSPVDLSKISVSSDDMGEYHQLNAEGGYPYFTDYDGGSIVWIKDEDAEAFFLTNENITVKRYYCCNTFDDEKYKLKDCEMSISEAIEKSAEFSEGLRKIGYPQMSPFEIRVEKINDTYAFRIDMVQQDNGVPLRAANSGFEGRESSVNDVFTGRLSKINSNPAGYTVLITSSSDIGCFRNNENVFCEYEKENIDKVITPYSALRYIDDNLSDNSSYEVDYIGLENKIYWVDAETGVYSSTPMWTVSLYSPTEEKLYYALVDCETGDFSFYSQSRGDINL</sequence>
<proteinExistence type="predicted"/>
<dbReference type="PROSITE" id="PS51257">
    <property type="entry name" value="PROKAR_LIPOPROTEIN"/>
    <property type="match status" value="1"/>
</dbReference>
<comment type="caution">
    <text evidence="2">The sequence shown here is derived from an EMBL/GenBank/DDBJ whole genome shotgun (WGS) entry which is preliminary data.</text>
</comment>
<evidence type="ECO:0000256" key="1">
    <source>
        <dbReference type="SAM" id="SignalP"/>
    </source>
</evidence>
<evidence type="ECO:0000313" key="2">
    <source>
        <dbReference type="EMBL" id="MCQ5153845.1"/>
    </source>
</evidence>
<keyword evidence="1" id="KW-0732">Signal</keyword>
<feature type="chain" id="PRO_5043924596" description="Secreted protein" evidence="1">
    <location>
        <begin position="23"/>
        <end position="373"/>
    </location>
</feature>